<dbReference type="NCBIfam" id="TIGR02754">
    <property type="entry name" value="sod_Ni_protease"/>
    <property type="match status" value="1"/>
</dbReference>
<dbReference type="GO" id="GO:0012505">
    <property type="term" value="C:endomembrane system"/>
    <property type="evidence" value="ECO:0007669"/>
    <property type="project" value="UniProtKB-SubCell"/>
</dbReference>
<keyword evidence="3" id="KW-0378">Hydrolase</keyword>
<dbReference type="MEROPS" id="S26.026"/>
<dbReference type="CDD" id="cd06530">
    <property type="entry name" value="S26_SPase_I"/>
    <property type="match status" value="1"/>
</dbReference>
<evidence type="ECO:0000256" key="4">
    <source>
        <dbReference type="ARBA" id="ARBA00023136"/>
    </source>
</evidence>
<dbReference type="GO" id="GO:0004252">
    <property type="term" value="F:serine-type endopeptidase activity"/>
    <property type="evidence" value="ECO:0007669"/>
    <property type="project" value="InterPro"/>
</dbReference>
<dbReference type="PROSITE" id="PS00501">
    <property type="entry name" value="SPASE_I_1"/>
    <property type="match status" value="1"/>
</dbReference>
<sequence length="138" mass="15686">MTLPLALIASLRTAPVGWRNRWRAVVVEGASMLPTLHSGDCLLVVRTSRLHPGDMVVARHPREPGRLVVKRLAWETETGWWLVSDNPQAPGAADSFHFGAVPSADIVGRVVLRYFPLTRLAWWLRRRPVCYERERREA</sequence>
<gene>
    <name evidence="6" type="ordered locus">Acel_0567</name>
</gene>
<feature type="domain" description="Peptidase S24/S26A/S26B/S26C" evidence="5">
    <location>
        <begin position="24"/>
        <end position="90"/>
    </location>
</feature>
<dbReference type="EMBL" id="CP000481">
    <property type="protein sequence ID" value="ABK52340.1"/>
    <property type="molecule type" value="Genomic_DNA"/>
</dbReference>
<dbReference type="GO" id="GO:0016020">
    <property type="term" value="C:membrane"/>
    <property type="evidence" value="ECO:0007669"/>
    <property type="project" value="InterPro"/>
</dbReference>
<evidence type="ECO:0000313" key="7">
    <source>
        <dbReference type="Proteomes" id="UP000008221"/>
    </source>
</evidence>
<accession>A0LSD0</accession>
<keyword evidence="4" id="KW-0472">Membrane</keyword>
<dbReference type="GO" id="GO:0006465">
    <property type="term" value="P:signal peptide processing"/>
    <property type="evidence" value="ECO:0007669"/>
    <property type="project" value="InterPro"/>
</dbReference>
<dbReference type="Proteomes" id="UP000008221">
    <property type="component" value="Chromosome"/>
</dbReference>
<dbReference type="KEGG" id="ace:Acel_0567"/>
<protein>
    <submittedName>
        <fullName evidence="6">Putative phage repressor</fullName>
    </submittedName>
</protein>
<dbReference type="HOGENOM" id="CLU_028723_11_0_11"/>
<evidence type="ECO:0000313" key="6">
    <source>
        <dbReference type="EMBL" id="ABK52340.1"/>
    </source>
</evidence>
<reference evidence="6 7" key="1">
    <citation type="journal article" date="2009" name="Genome Res.">
        <title>Complete genome of the cellulolytic thermophile Acidothermus cellulolyticus 11B provides insights into its ecophysiological and evolutionary adaptations.</title>
        <authorList>
            <person name="Barabote R.D."/>
            <person name="Xie G."/>
            <person name="Leu D.H."/>
            <person name="Normand P."/>
            <person name="Necsulea A."/>
            <person name="Daubin V."/>
            <person name="Medigue C."/>
            <person name="Adney W.S."/>
            <person name="Xu X.C."/>
            <person name="Lapidus A."/>
            <person name="Parales R.E."/>
            <person name="Detter C."/>
            <person name="Pujic P."/>
            <person name="Bruce D."/>
            <person name="Lavire C."/>
            <person name="Challacombe J.F."/>
            <person name="Brettin T.S."/>
            <person name="Berry A.M."/>
        </authorList>
    </citation>
    <scope>NUCLEOTIDE SEQUENCE [LARGE SCALE GENOMIC DNA]</scope>
    <source>
        <strain evidence="7">ATCC 43068 / DSM 8971 / 11B</strain>
    </source>
</reference>
<dbReference type="Gene3D" id="2.10.109.10">
    <property type="entry name" value="Umud Fragment, subunit A"/>
    <property type="match status" value="1"/>
</dbReference>
<evidence type="ECO:0000256" key="1">
    <source>
        <dbReference type="ARBA" id="ARBA00004308"/>
    </source>
</evidence>
<dbReference type="InParanoid" id="A0LSD0"/>
<dbReference type="STRING" id="351607.Acel_0567"/>
<evidence type="ECO:0000259" key="5">
    <source>
        <dbReference type="Pfam" id="PF00717"/>
    </source>
</evidence>
<dbReference type="InterPro" id="IPR019756">
    <property type="entry name" value="Pept_S26A_signal_pept_1_Ser-AS"/>
</dbReference>
<evidence type="ECO:0000256" key="2">
    <source>
        <dbReference type="ARBA" id="ARBA00022670"/>
    </source>
</evidence>
<dbReference type="SUPFAM" id="SSF51306">
    <property type="entry name" value="LexA/Signal peptidase"/>
    <property type="match status" value="1"/>
</dbReference>
<dbReference type="InterPro" id="IPR015927">
    <property type="entry name" value="Peptidase_S24_S26A/B/C"/>
</dbReference>
<dbReference type="InterPro" id="IPR019533">
    <property type="entry name" value="Peptidase_S26"/>
</dbReference>
<dbReference type="InterPro" id="IPR052064">
    <property type="entry name" value="Mito_IMP1_subunit"/>
</dbReference>
<proteinExistence type="predicted"/>
<comment type="subcellular location">
    <subcellularLocation>
        <location evidence="1">Endomembrane system</location>
    </subcellularLocation>
</comment>
<dbReference type="PANTHER" id="PTHR12383">
    <property type="entry name" value="PROTEASE FAMILY S26 MITOCHONDRIAL INNER MEMBRANE PROTEASE-RELATED"/>
    <property type="match status" value="1"/>
</dbReference>
<dbReference type="Pfam" id="PF00717">
    <property type="entry name" value="Peptidase_S24"/>
    <property type="match status" value="1"/>
</dbReference>
<dbReference type="PANTHER" id="PTHR12383:SF16">
    <property type="entry name" value="MITOCHONDRIAL INNER MEMBRANE PROTEASE SUBUNIT 1"/>
    <property type="match status" value="1"/>
</dbReference>
<evidence type="ECO:0000256" key="3">
    <source>
        <dbReference type="ARBA" id="ARBA00022801"/>
    </source>
</evidence>
<dbReference type="InterPro" id="IPR036286">
    <property type="entry name" value="LexA/Signal_pep-like_sf"/>
</dbReference>
<dbReference type="InterPro" id="IPR014124">
    <property type="entry name" value="Pept_S26A_Sod_Ni_maturase"/>
</dbReference>
<name>A0LSD0_ACIC1</name>
<dbReference type="eggNOG" id="COG0681">
    <property type="taxonomic scope" value="Bacteria"/>
</dbReference>
<keyword evidence="2" id="KW-0645">Protease</keyword>
<dbReference type="AlphaFoldDB" id="A0LSD0"/>
<organism evidence="6 7">
    <name type="scientific">Acidothermus cellulolyticus (strain ATCC 43068 / DSM 8971 / 11B)</name>
    <dbReference type="NCBI Taxonomy" id="351607"/>
    <lineage>
        <taxon>Bacteria</taxon>
        <taxon>Bacillati</taxon>
        <taxon>Actinomycetota</taxon>
        <taxon>Actinomycetes</taxon>
        <taxon>Acidothermales</taxon>
        <taxon>Acidothermaceae</taxon>
        <taxon>Acidothermus</taxon>
    </lineage>
</organism>
<keyword evidence="7" id="KW-1185">Reference proteome</keyword>